<keyword evidence="4" id="KW-1185">Reference proteome</keyword>
<proteinExistence type="inferred from homology"/>
<reference evidence="4" key="1">
    <citation type="submission" date="2016-11" db="EMBL/GenBank/DDBJ databases">
        <authorList>
            <person name="Varghese N."/>
            <person name="Submissions S."/>
        </authorList>
    </citation>
    <scope>NUCLEOTIDE SEQUENCE [LARGE SCALE GENOMIC DNA]</scope>
    <source>
        <strain evidence="4">DSM 24579</strain>
    </source>
</reference>
<evidence type="ECO:0000313" key="4">
    <source>
        <dbReference type="Proteomes" id="UP000183945"/>
    </source>
</evidence>
<accession>A0A1M5JTE2</accession>
<comment type="similarity">
    <text evidence="1">Belongs to the YciI family.</text>
</comment>
<dbReference type="InterPro" id="IPR005545">
    <property type="entry name" value="YCII"/>
</dbReference>
<dbReference type="Pfam" id="PF03795">
    <property type="entry name" value="YCII"/>
    <property type="match status" value="1"/>
</dbReference>
<dbReference type="AlphaFoldDB" id="A0A1M5JTE2"/>
<evidence type="ECO:0000256" key="1">
    <source>
        <dbReference type="ARBA" id="ARBA00007689"/>
    </source>
</evidence>
<dbReference type="InterPro" id="IPR011008">
    <property type="entry name" value="Dimeric_a/b-barrel"/>
</dbReference>
<protein>
    <recommendedName>
        <fullName evidence="2">YCII-related domain-containing protein</fullName>
    </recommendedName>
</protein>
<dbReference type="Proteomes" id="UP000183945">
    <property type="component" value="Unassembled WGS sequence"/>
</dbReference>
<dbReference type="RefSeq" id="WP_072880826.1">
    <property type="nucleotide sequence ID" value="NZ_FQVT01000012.1"/>
</dbReference>
<dbReference type="PANTHER" id="PTHR33606:SF3">
    <property type="entry name" value="PROTEIN YCII"/>
    <property type="match status" value="1"/>
</dbReference>
<dbReference type="InterPro" id="IPR051807">
    <property type="entry name" value="Sec-metab_biosynth-assoc"/>
</dbReference>
<dbReference type="OrthoDB" id="9797014at2"/>
<evidence type="ECO:0000313" key="3">
    <source>
        <dbReference type="EMBL" id="SHG43685.1"/>
    </source>
</evidence>
<dbReference type="SUPFAM" id="SSF54909">
    <property type="entry name" value="Dimeric alpha+beta barrel"/>
    <property type="match status" value="1"/>
</dbReference>
<feature type="domain" description="YCII-related" evidence="2">
    <location>
        <begin position="1"/>
        <end position="87"/>
    </location>
</feature>
<evidence type="ECO:0000259" key="2">
    <source>
        <dbReference type="Pfam" id="PF03795"/>
    </source>
</evidence>
<dbReference type="EMBL" id="FQVT01000012">
    <property type="protein sequence ID" value="SHG43685.1"/>
    <property type="molecule type" value="Genomic_DNA"/>
</dbReference>
<gene>
    <name evidence="3" type="ORF">SAMN05444483_11233</name>
</gene>
<organism evidence="3 4">
    <name type="scientific">Salegentibacter echinorum</name>
    <dbReference type="NCBI Taxonomy" id="1073325"/>
    <lineage>
        <taxon>Bacteria</taxon>
        <taxon>Pseudomonadati</taxon>
        <taxon>Bacteroidota</taxon>
        <taxon>Flavobacteriia</taxon>
        <taxon>Flavobacteriales</taxon>
        <taxon>Flavobacteriaceae</taxon>
        <taxon>Salegentibacter</taxon>
    </lineage>
</organism>
<sequence>MKYYILTYKTGDNFLEERKKFRKEHLSHATEYFNEGYLQQGGALENPANEALLIFKADSEKIIEAFVKNDPYYNNGLIKSWTVRKWNVAIGS</sequence>
<dbReference type="Gene3D" id="3.30.70.1060">
    <property type="entry name" value="Dimeric alpha+beta barrel"/>
    <property type="match status" value="1"/>
</dbReference>
<name>A0A1M5JTE2_SALEC</name>
<dbReference type="PANTHER" id="PTHR33606">
    <property type="entry name" value="PROTEIN YCII"/>
    <property type="match status" value="1"/>
</dbReference>